<feature type="compositionally biased region" description="Low complexity" evidence="3">
    <location>
        <begin position="598"/>
        <end position="615"/>
    </location>
</feature>
<feature type="region of interest" description="Disordered" evidence="3">
    <location>
        <begin position="937"/>
        <end position="956"/>
    </location>
</feature>
<dbReference type="KEGG" id="ccin:107266083"/>
<dbReference type="PROSITE" id="PS50106">
    <property type="entry name" value="PDZ"/>
    <property type="match status" value="1"/>
</dbReference>
<dbReference type="InterPro" id="IPR017874">
    <property type="entry name" value="CRIC_domain"/>
</dbReference>
<organism evidence="8 9">
    <name type="scientific">Cephus cinctus</name>
    <name type="common">Wheat stem sawfly</name>
    <dbReference type="NCBI Taxonomy" id="211228"/>
    <lineage>
        <taxon>Eukaryota</taxon>
        <taxon>Metazoa</taxon>
        <taxon>Ecdysozoa</taxon>
        <taxon>Arthropoda</taxon>
        <taxon>Hexapoda</taxon>
        <taxon>Insecta</taxon>
        <taxon>Pterygota</taxon>
        <taxon>Neoptera</taxon>
        <taxon>Endopterygota</taxon>
        <taxon>Hymenoptera</taxon>
        <taxon>Cephoidea</taxon>
        <taxon>Cephidae</taxon>
        <taxon>Cephus</taxon>
    </lineage>
</organism>
<dbReference type="SMART" id="SM00228">
    <property type="entry name" value="PDZ"/>
    <property type="match status" value="1"/>
</dbReference>
<feature type="region of interest" description="Disordered" evidence="3">
    <location>
        <begin position="1687"/>
        <end position="1837"/>
    </location>
</feature>
<feature type="compositionally biased region" description="Polar residues" evidence="3">
    <location>
        <begin position="808"/>
        <end position="837"/>
    </location>
</feature>
<dbReference type="Gene3D" id="2.30.42.10">
    <property type="match status" value="1"/>
</dbReference>
<dbReference type="PANTHER" id="PTHR12844:SF42">
    <property type="entry name" value="CONNECTOR ENHANCER OF KSR PROTEIN CNK"/>
    <property type="match status" value="1"/>
</dbReference>
<name>A0AAJ7BQ57_CEPCN</name>
<dbReference type="InterPro" id="IPR013761">
    <property type="entry name" value="SAM/pointed_sf"/>
</dbReference>
<feature type="compositionally biased region" description="Basic and acidic residues" evidence="3">
    <location>
        <begin position="628"/>
        <end position="637"/>
    </location>
</feature>
<feature type="compositionally biased region" description="Polar residues" evidence="3">
    <location>
        <begin position="1183"/>
        <end position="1192"/>
    </location>
</feature>
<dbReference type="InterPro" id="IPR049628">
    <property type="entry name" value="CNK1-3_SAM"/>
</dbReference>
<feature type="region of interest" description="Disordered" evidence="3">
    <location>
        <begin position="456"/>
        <end position="506"/>
    </location>
</feature>
<feature type="compositionally biased region" description="Polar residues" evidence="3">
    <location>
        <begin position="1803"/>
        <end position="1813"/>
    </location>
</feature>
<reference evidence="9" key="1">
    <citation type="submission" date="2025-08" db="UniProtKB">
        <authorList>
            <consortium name="RefSeq"/>
        </authorList>
    </citation>
    <scope>IDENTIFICATION</scope>
</reference>
<dbReference type="InterPro" id="IPR001478">
    <property type="entry name" value="PDZ"/>
</dbReference>
<evidence type="ECO:0000259" key="4">
    <source>
        <dbReference type="PROSITE" id="PS50003"/>
    </source>
</evidence>
<feature type="compositionally biased region" description="Polar residues" evidence="3">
    <location>
        <begin position="1580"/>
        <end position="1596"/>
    </location>
</feature>
<evidence type="ECO:0000313" key="8">
    <source>
        <dbReference type="Proteomes" id="UP000694920"/>
    </source>
</evidence>
<dbReference type="InterPro" id="IPR051566">
    <property type="entry name" value="CNKSR"/>
</dbReference>
<feature type="compositionally biased region" description="Basic and acidic residues" evidence="3">
    <location>
        <begin position="1318"/>
        <end position="1340"/>
    </location>
</feature>
<dbReference type="SUPFAM" id="SSF50729">
    <property type="entry name" value="PH domain-like"/>
    <property type="match status" value="1"/>
</dbReference>
<dbReference type="Pfam" id="PF07647">
    <property type="entry name" value="SAM_2"/>
    <property type="match status" value="1"/>
</dbReference>
<feature type="compositionally biased region" description="Basic and acidic residues" evidence="3">
    <location>
        <begin position="722"/>
        <end position="747"/>
    </location>
</feature>
<dbReference type="SMART" id="SM00233">
    <property type="entry name" value="PH"/>
    <property type="match status" value="1"/>
</dbReference>
<dbReference type="SUPFAM" id="SSF47769">
    <property type="entry name" value="SAM/Pointed domain"/>
    <property type="match status" value="1"/>
</dbReference>
<feature type="region of interest" description="Disordered" evidence="3">
    <location>
        <begin position="1310"/>
        <end position="1340"/>
    </location>
</feature>
<dbReference type="FunFam" id="2.30.42.10:FF:000060">
    <property type="entry name" value="Connector enhancer of kinase suppressor of Ras 2"/>
    <property type="match status" value="1"/>
</dbReference>
<protein>
    <submittedName>
        <fullName evidence="9">Uncharacterized protein LOC107266083 isoform X1</fullName>
    </submittedName>
</protein>
<feature type="region of interest" description="Disordered" evidence="3">
    <location>
        <begin position="598"/>
        <end position="637"/>
    </location>
</feature>
<feature type="compositionally biased region" description="Basic and acidic residues" evidence="3">
    <location>
        <begin position="459"/>
        <end position="502"/>
    </location>
</feature>
<dbReference type="InterPro" id="IPR011993">
    <property type="entry name" value="PH-like_dom_sf"/>
</dbReference>
<feature type="compositionally biased region" description="Low complexity" evidence="3">
    <location>
        <begin position="1729"/>
        <end position="1782"/>
    </location>
</feature>
<feature type="compositionally biased region" description="Low complexity" evidence="3">
    <location>
        <begin position="1212"/>
        <end position="1226"/>
    </location>
</feature>
<feature type="compositionally biased region" description="Polar residues" evidence="3">
    <location>
        <begin position="873"/>
        <end position="882"/>
    </location>
</feature>
<dbReference type="RefSeq" id="XP_015591696.1">
    <property type="nucleotide sequence ID" value="XM_015736210.2"/>
</dbReference>
<feature type="domain" description="CRIC" evidence="7">
    <location>
        <begin position="82"/>
        <end position="168"/>
    </location>
</feature>
<dbReference type="InterPro" id="IPR001660">
    <property type="entry name" value="SAM"/>
</dbReference>
<dbReference type="PROSITE" id="PS50105">
    <property type="entry name" value="SAM_DOMAIN"/>
    <property type="match status" value="1"/>
</dbReference>
<feature type="region of interest" description="Disordered" evidence="3">
    <location>
        <begin position="722"/>
        <end position="784"/>
    </location>
</feature>
<accession>A0AAJ7BQ57</accession>
<gene>
    <name evidence="9" type="primary">LOC107266083</name>
</gene>
<evidence type="ECO:0000313" key="9">
    <source>
        <dbReference type="RefSeq" id="XP_015591696.1"/>
    </source>
</evidence>
<evidence type="ECO:0000259" key="6">
    <source>
        <dbReference type="PROSITE" id="PS50106"/>
    </source>
</evidence>
<feature type="compositionally biased region" description="Basic and acidic residues" evidence="3">
    <location>
        <begin position="841"/>
        <end position="853"/>
    </location>
</feature>
<feature type="compositionally biased region" description="Basic and acidic residues" evidence="3">
    <location>
        <begin position="757"/>
        <end position="768"/>
    </location>
</feature>
<dbReference type="SMART" id="SM00454">
    <property type="entry name" value="SAM"/>
    <property type="match status" value="1"/>
</dbReference>
<dbReference type="Pfam" id="PF10534">
    <property type="entry name" value="CRIC_ras_sig"/>
    <property type="match status" value="1"/>
</dbReference>
<proteinExistence type="inferred from homology"/>
<feature type="region of interest" description="Disordered" evidence="3">
    <location>
        <begin position="360"/>
        <end position="384"/>
    </location>
</feature>
<feature type="region of interest" description="Disordered" evidence="3">
    <location>
        <begin position="808"/>
        <end position="919"/>
    </location>
</feature>
<feature type="region of interest" description="Disordered" evidence="3">
    <location>
        <begin position="1626"/>
        <end position="1666"/>
    </location>
</feature>
<dbReference type="InterPro" id="IPR001849">
    <property type="entry name" value="PH_domain"/>
</dbReference>
<dbReference type="Proteomes" id="UP000694920">
    <property type="component" value="Unplaced"/>
</dbReference>
<dbReference type="InterPro" id="IPR036034">
    <property type="entry name" value="PDZ_sf"/>
</dbReference>
<dbReference type="PROSITE" id="PS50003">
    <property type="entry name" value="PH_DOMAIN"/>
    <property type="match status" value="1"/>
</dbReference>
<dbReference type="Gene3D" id="2.30.29.30">
    <property type="entry name" value="Pleckstrin-homology domain (PH domain)/Phosphotyrosine-binding domain (PTB)"/>
    <property type="match status" value="1"/>
</dbReference>
<feature type="region of interest" description="Disordered" evidence="3">
    <location>
        <begin position="1183"/>
        <end position="1238"/>
    </location>
</feature>
<feature type="compositionally biased region" description="Pro residues" evidence="3">
    <location>
        <begin position="1815"/>
        <end position="1830"/>
    </location>
</feature>
<feature type="domain" description="PH" evidence="4">
    <location>
        <begin position="1084"/>
        <end position="1180"/>
    </location>
</feature>
<evidence type="ECO:0000256" key="2">
    <source>
        <dbReference type="ARBA" id="ARBA00022553"/>
    </source>
</evidence>
<dbReference type="GeneID" id="107266083"/>
<dbReference type="SUPFAM" id="SSF50156">
    <property type="entry name" value="PDZ domain-like"/>
    <property type="match status" value="1"/>
</dbReference>
<evidence type="ECO:0000259" key="7">
    <source>
        <dbReference type="PROSITE" id="PS51290"/>
    </source>
</evidence>
<evidence type="ECO:0000256" key="1">
    <source>
        <dbReference type="ARBA" id="ARBA00009498"/>
    </source>
</evidence>
<dbReference type="CDD" id="cd13326">
    <property type="entry name" value="PH_CNK_insect-like"/>
    <property type="match status" value="1"/>
</dbReference>
<feature type="compositionally biased region" description="Polar residues" evidence="3">
    <location>
        <begin position="770"/>
        <end position="783"/>
    </location>
</feature>
<feature type="domain" description="PDZ" evidence="6">
    <location>
        <begin position="205"/>
        <end position="286"/>
    </location>
</feature>
<feature type="region of interest" description="Disordered" evidence="3">
    <location>
        <begin position="533"/>
        <end position="571"/>
    </location>
</feature>
<comment type="similarity">
    <text evidence="1">Belongs to the CNKSR family.</text>
</comment>
<dbReference type="CTD" id="36952"/>
<dbReference type="Pfam" id="PF00169">
    <property type="entry name" value="PH"/>
    <property type="match status" value="1"/>
</dbReference>
<dbReference type="PROSITE" id="PS51290">
    <property type="entry name" value="CRIC"/>
    <property type="match status" value="1"/>
</dbReference>
<feature type="domain" description="SAM" evidence="5">
    <location>
        <begin position="9"/>
        <end position="74"/>
    </location>
</feature>
<feature type="compositionally biased region" description="Low complexity" evidence="3">
    <location>
        <begin position="1051"/>
        <end position="1062"/>
    </location>
</feature>
<evidence type="ECO:0000259" key="5">
    <source>
        <dbReference type="PROSITE" id="PS50105"/>
    </source>
</evidence>
<dbReference type="CDD" id="cd06748">
    <property type="entry name" value="PDZ_CNK1_2_3-like"/>
    <property type="match status" value="1"/>
</dbReference>
<dbReference type="Gene3D" id="1.10.150.50">
    <property type="entry name" value="Transcription Factor, Ets-1"/>
    <property type="match status" value="1"/>
</dbReference>
<keyword evidence="8" id="KW-1185">Reference proteome</keyword>
<feature type="compositionally biased region" description="Basic and acidic residues" evidence="3">
    <location>
        <begin position="1626"/>
        <end position="1645"/>
    </location>
</feature>
<feature type="region of interest" description="Disordered" evidence="3">
    <location>
        <begin position="1577"/>
        <end position="1603"/>
    </location>
</feature>
<keyword evidence="2" id="KW-0597">Phosphoprotein</keyword>
<sequence>MAYVNVAEWKTDQVCEWLKGLDNSVLPYVHSFTNHGVNGQQLLSLRPEDLEHLGVLKLGHQEIILEAVEYLRNFHYELDRENLQLLALRLSCQAHSLHNELSRQTDSKPVMTQTLSDVASVMTAVKPLVRWLDRPPFSGQLEYNDKKAELLKLSLEMATCAQRDRFAEKPIEEIRTTCGELAKLADYIIQDISDPMILQPASLDLATLKKRPGDDLGFHILPSFHGAHQIAEIKFGSAAHQCGKMEEGDEIVQVNYQTVVGWERKSLLELFRESPAEILLTLKRRPRHTKVYGQIYIKPYRLPSNKKTPYTTRWQQNLPSPRPELLTIPDFTMPLPRHAPKDPSPEPASILDSVNMLDTMATDSSDSDSEVEPPSSVRLYSAKPRNLVQRRATITGASPTTKHGVDLEQFWRELKQEHSTTFQLRDKAASCAHGLDTVPSNLRPQTCLGIEQTKRKKKLEGQVDERRVQFQDRSADIENTHGDESGKQDKDSKQGDKPKLDNQKSVSFDSSTVYCQSSLMDIEINLSNNANASEQTVPSEFRHDTSNTADDKVTKSNEPSTHHKERGKLDKSYSTPAYDLTENEFVERKLATIESHSKLSLASSGSRNASSTSLNKTETRSSEGYLENENKIVDDNKEVEGDDIADLGSVGNVAQKISNIEKSIRCVDTDGKSYSPKVPERMDLVKNVVHIKINDIDYRSSIDENQSDIEYIQSHFDNVHNDSERVDDCHVDSKTNDNAIRNREKNHQSSVVIDSIESSRESSEEKSESTGSYNEHTSGSEGDTTIKKFGEILESINYALIEHTRLRQSTRSLNSQCSDSSSRIIDNVQTTSQSCQYGETPKLEQPKKPEVKPRLTPPEPPPRKYFSKPAPLNLSSISNCSETQERPRVPERPCIRRDLKKSDSIVDSHTKTETLDSQKKPERIESYHDFIEKSTDFIDEPSTPVNDHKPTLLTDPEGYSEIYEGQFKEEKTMYDKYEPYAEKFASPSHSVIDQYRVEHLSRNIDSPDGAGCSRQAHTPDLKPRTLEKDKSSEKGVVNRAMMVARSIGLHGSSSKSSGSSPRSSRKRNMLLAKRRNVSVKDVGVGDLEGWLTYRSRGAGGAWAKAWFVLKGSSLYRFKLQDSAKADCLIALTGYTASQAAEVKSRKYAFKVYHTGTVFYFAADAEDSLAVWLDAINKATLGQDSHGQTSGLFSETDESDNESKTKGKTAQASESKSSGEKSFGSLKKSGKKDAGFKDHEMTGASLDRKYLRFLGTRNQNVPVPTAQFRSYRRVLPTRTPTRKQDSIPNSPDLQVTVAGSTFYGLSSSHSATDVLSSHDMGDYRRTTDSRSHSSRSRRPDDLQGFITLEEFMLSHQEEDRRQGLGSRSVSPYVTPLSSDHVHVQHRNFDDSVAVYGHDIHYDDISPNNGVIYGQTRNWDDTSSTSSGASYGLSRHIDDNHLQNHQNADTSHGKSRQVIYGNRKPEVNSIQKIRSQEGVVYYPNRHNDPSHGQNLSNDMIQTQSQSNSPYHSRQDIVQGQNRQMEMIYGRNAQIYGTRAPIRNDLDYGRRSNECYQTRSSDISDTIVGQHPVPRRLIRNDGYSGSSGDLASHTTSETLQRARKEASVTRKGSFNLIDRCRDRASPDKHWMDSLRRTDKKHSSFDKNRLKNVAQYQPPPIPSSPFEQDGMRPAFEMHLDKSEHVQKTNRLKSLFGSKSPQKPSTLDLPKESPKTLLGSPRLHRALFRDKRSSQQQQQQHQQASRSGSQSPGDSGISQSLSSFSGASQSQTLSQSFSSASSVSDWSPDTPTSNVPKCTMGHPACQKRLSNSNRNSLAPPTLPYIPPPTSPPPDYPGLEYPPVFEPGTYSLSDASLLRNRSKNIQHKSEQ</sequence>
<feature type="region of interest" description="Disordered" evidence="3">
    <location>
        <begin position="1002"/>
        <end position="1070"/>
    </location>
</feature>
<feature type="compositionally biased region" description="Basic and acidic residues" evidence="3">
    <location>
        <begin position="1017"/>
        <end position="1033"/>
    </location>
</feature>
<feature type="compositionally biased region" description="Basic and acidic residues" evidence="3">
    <location>
        <begin position="540"/>
        <end position="555"/>
    </location>
</feature>
<dbReference type="PANTHER" id="PTHR12844">
    <property type="entry name" value="CONNECTOR ENCHANCER OF KINASE SUPPRESSOR OF RAS"/>
    <property type="match status" value="1"/>
</dbReference>
<feature type="compositionally biased region" description="Basic and acidic residues" evidence="3">
    <location>
        <begin position="883"/>
        <end position="919"/>
    </location>
</feature>
<evidence type="ECO:0000256" key="3">
    <source>
        <dbReference type="SAM" id="MobiDB-lite"/>
    </source>
</evidence>
<dbReference type="CDD" id="cd09511">
    <property type="entry name" value="SAM_CNK1_2_3-suppressor"/>
    <property type="match status" value="1"/>
</dbReference>